<dbReference type="InterPro" id="IPR001497">
    <property type="entry name" value="MethylDNA_cys_MeTrfase_AS"/>
</dbReference>
<keyword evidence="5 8" id="KW-0227">DNA damage</keyword>
<dbReference type="Pfam" id="PF01035">
    <property type="entry name" value="DNA_binding_1"/>
    <property type="match status" value="1"/>
</dbReference>
<dbReference type="NCBIfam" id="NF007626">
    <property type="entry name" value="PRK10286.1"/>
    <property type="match status" value="1"/>
</dbReference>
<protein>
    <recommendedName>
        <fullName evidence="8">Methylated-DNA--protein-cysteine methyltransferase</fullName>
        <ecNumber evidence="8">2.1.1.63</ecNumber>
    </recommendedName>
    <alternativeName>
        <fullName evidence="8">6-O-methylguanine-DNA methyltransferase</fullName>
        <shortName evidence="8">MGMT</shortName>
    </alternativeName>
    <alternativeName>
        <fullName evidence="8">O-6-methylguanine-DNA-alkyltransferase</fullName>
    </alternativeName>
</protein>
<proteinExistence type="inferred from homology"/>
<dbReference type="CDD" id="cd06445">
    <property type="entry name" value="ATase"/>
    <property type="match status" value="1"/>
</dbReference>
<comment type="catalytic activity">
    <reaction evidence="7 8">
        <text>a 6-O-methyl-2'-deoxyguanosine in DNA + L-cysteinyl-[protein] = S-methyl-L-cysteinyl-[protein] + a 2'-deoxyguanosine in DNA</text>
        <dbReference type="Rhea" id="RHEA:24000"/>
        <dbReference type="Rhea" id="RHEA-COMP:10131"/>
        <dbReference type="Rhea" id="RHEA-COMP:10132"/>
        <dbReference type="Rhea" id="RHEA-COMP:11367"/>
        <dbReference type="Rhea" id="RHEA-COMP:11368"/>
        <dbReference type="ChEBI" id="CHEBI:29950"/>
        <dbReference type="ChEBI" id="CHEBI:82612"/>
        <dbReference type="ChEBI" id="CHEBI:85445"/>
        <dbReference type="ChEBI" id="CHEBI:85448"/>
        <dbReference type="EC" id="2.1.1.63"/>
    </reaction>
</comment>
<evidence type="ECO:0000256" key="7">
    <source>
        <dbReference type="ARBA" id="ARBA00049348"/>
    </source>
</evidence>
<keyword evidence="4 8" id="KW-0808">Transferase</keyword>
<dbReference type="InterPro" id="IPR014048">
    <property type="entry name" value="MethylDNA_cys_MeTrfase_DNA-bd"/>
</dbReference>
<feature type="domain" description="Methylguanine DNA methyltransferase ribonuclease-like" evidence="10">
    <location>
        <begin position="12"/>
        <end position="86"/>
    </location>
</feature>
<evidence type="ECO:0000313" key="11">
    <source>
        <dbReference type="EMBL" id="NYF89101.1"/>
    </source>
</evidence>
<gene>
    <name evidence="11" type="ORF">HDF08_001168</name>
</gene>
<dbReference type="SUPFAM" id="SSF53155">
    <property type="entry name" value="Methylated DNA-protein cysteine methyltransferase domain"/>
    <property type="match status" value="1"/>
</dbReference>
<evidence type="ECO:0000256" key="8">
    <source>
        <dbReference type="HAMAP-Rule" id="MF_00772"/>
    </source>
</evidence>
<comment type="caution">
    <text evidence="11">The sequence shown here is derived from an EMBL/GenBank/DDBJ whole genome shotgun (WGS) entry which is preliminary data.</text>
</comment>
<dbReference type="GO" id="GO:0032259">
    <property type="term" value="P:methylation"/>
    <property type="evidence" value="ECO:0007669"/>
    <property type="project" value="UniProtKB-KW"/>
</dbReference>
<dbReference type="InterPro" id="IPR036217">
    <property type="entry name" value="MethylDNA_cys_MeTrfase_DNAb"/>
</dbReference>
<dbReference type="EC" id="2.1.1.63" evidence="8"/>
<comment type="miscellaneous">
    <text evidence="8">This enzyme catalyzes only one turnover and therefore is not strictly catalytic. According to one definition, an enzyme is a biocatalyst that acts repeatedly and over many reaction cycles.</text>
</comment>
<comment type="function">
    <text evidence="8">Involved in the cellular defense against the biological effects of O6-methylguanine (O6-MeG) and O4-methylthymine (O4-MeT) in DNA. Repairs the methylated nucleobase in DNA by stoichiometrically transferring the methyl group to a cysteine residue in the enzyme. This is a suicide reaction: the enzyme is irreversibly inactivated.</text>
</comment>
<comment type="similarity">
    <text evidence="8">Belongs to the MGMT family.</text>
</comment>
<dbReference type="NCBIfam" id="TIGR00589">
    <property type="entry name" value="ogt"/>
    <property type="match status" value="1"/>
</dbReference>
<evidence type="ECO:0000313" key="12">
    <source>
        <dbReference type="Proteomes" id="UP000564385"/>
    </source>
</evidence>
<feature type="active site" description="Nucleophile; methyl group acceptor" evidence="8">
    <location>
        <position position="142"/>
    </location>
</feature>
<dbReference type="Proteomes" id="UP000564385">
    <property type="component" value="Unassembled WGS sequence"/>
</dbReference>
<evidence type="ECO:0000256" key="1">
    <source>
        <dbReference type="ARBA" id="ARBA00001286"/>
    </source>
</evidence>
<keyword evidence="3 8" id="KW-0489">Methyltransferase</keyword>
<reference evidence="11 12" key="1">
    <citation type="submission" date="2020-07" db="EMBL/GenBank/DDBJ databases">
        <title>Genomic Encyclopedia of Type Strains, Phase IV (KMG-V): Genome sequencing to study the core and pangenomes of soil and plant-associated prokaryotes.</title>
        <authorList>
            <person name="Whitman W."/>
        </authorList>
    </citation>
    <scope>NUCLEOTIDE SEQUENCE [LARGE SCALE GENOMIC DNA]</scope>
    <source>
        <strain evidence="11 12">M8UP22</strain>
    </source>
</reference>
<keyword evidence="6 8" id="KW-0234">DNA repair</keyword>
<evidence type="ECO:0000256" key="5">
    <source>
        <dbReference type="ARBA" id="ARBA00022763"/>
    </source>
</evidence>
<evidence type="ECO:0000259" key="9">
    <source>
        <dbReference type="Pfam" id="PF01035"/>
    </source>
</evidence>
<evidence type="ECO:0000256" key="4">
    <source>
        <dbReference type="ARBA" id="ARBA00022679"/>
    </source>
</evidence>
<dbReference type="FunFam" id="1.10.10.10:FF:000337">
    <property type="entry name" value="Methylated-DNA--protein-cysteine methyltransferase"/>
    <property type="match status" value="1"/>
</dbReference>
<name>A0A852VCU2_9BACT</name>
<accession>A0A852VCU2</accession>
<evidence type="ECO:0000259" key="10">
    <source>
        <dbReference type="Pfam" id="PF02870"/>
    </source>
</evidence>
<dbReference type="InterPro" id="IPR023546">
    <property type="entry name" value="MGMT"/>
</dbReference>
<evidence type="ECO:0000256" key="2">
    <source>
        <dbReference type="ARBA" id="ARBA00022490"/>
    </source>
</evidence>
<dbReference type="GO" id="GO:0005737">
    <property type="term" value="C:cytoplasm"/>
    <property type="evidence" value="ECO:0007669"/>
    <property type="project" value="UniProtKB-SubCell"/>
</dbReference>
<dbReference type="Gene3D" id="1.10.10.10">
    <property type="entry name" value="Winged helix-like DNA-binding domain superfamily/Winged helix DNA-binding domain"/>
    <property type="match status" value="1"/>
</dbReference>
<evidence type="ECO:0000256" key="6">
    <source>
        <dbReference type="ARBA" id="ARBA00023204"/>
    </source>
</evidence>
<comment type="catalytic activity">
    <reaction evidence="1 8">
        <text>a 4-O-methyl-thymidine in DNA + L-cysteinyl-[protein] = a thymidine in DNA + S-methyl-L-cysteinyl-[protein]</text>
        <dbReference type="Rhea" id="RHEA:53428"/>
        <dbReference type="Rhea" id="RHEA-COMP:10131"/>
        <dbReference type="Rhea" id="RHEA-COMP:10132"/>
        <dbReference type="Rhea" id="RHEA-COMP:13555"/>
        <dbReference type="Rhea" id="RHEA-COMP:13556"/>
        <dbReference type="ChEBI" id="CHEBI:29950"/>
        <dbReference type="ChEBI" id="CHEBI:82612"/>
        <dbReference type="ChEBI" id="CHEBI:137386"/>
        <dbReference type="ChEBI" id="CHEBI:137387"/>
        <dbReference type="EC" id="2.1.1.63"/>
    </reaction>
</comment>
<dbReference type="GO" id="GO:0003908">
    <property type="term" value="F:methylated-DNA-[protein]-cysteine S-methyltransferase activity"/>
    <property type="evidence" value="ECO:0007669"/>
    <property type="project" value="UniProtKB-UniRule"/>
</dbReference>
<dbReference type="PANTHER" id="PTHR10815:SF5">
    <property type="entry name" value="METHYLATED-DNA--PROTEIN-CYSTEINE METHYLTRANSFERASE"/>
    <property type="match status" value="1"/>
</dbReference>
<dbReference type="InterPro" id="IPR036631">
    <property type="entry name" value="MGMT_N_sf"/>
</dbReference>
<dbReference type="PANTHER" id="PTHR10815">
    <property type="entry name" value="METHYLATED-DNA--PROTEIN-CYSTEINE METHYLTRANSFERASE"/>
    <property type="match status" value="1"/>
</dbReference>
<dbReference type="PROSITE" id="PS00374">
    <property type="entry name" value="MGMT"/>
    <property type="match status" value="1"/>
</dbReference>
<dbReference type="Pfam" id="PF02870">
    <property type="entry name" value="Methyltransf_1N"/>
    <property type="match status" value="1"/>
</dbReference>
<dbReference type="GO" id="GO:0006307">
    <property type="term" value="P:DNA alkylation repair"/>
    <property type="evidence" value="ECO:0007669"/>
    <property type="project" value="UniProtKB-UniRule"/>
</dbReference>
<evidence type="ECO:0000256" key="3">
    <source>
        <dbReference type="ARBA" id="ARBA00022603"/>
    </source>
</evidence>
<dbReference type="HAMAP" id="MF_00772">
    <property type="entry name" value="OGT"/>
    <property type="match status" value="1"/>
</dbReference>
<dbReference type="EMBL" id="JACCCU010000001">
    <property type="protein sequence ID" value="NYF89101.1"/>
    <property type="molecule type" value="Genomic_DNA"/>
</dbReference>
<dbReference type="AlphaFoldDB" id="A0A852VCU2"/>
<dbReference type="SUPFAM" id="SSF46767">
    <property type="entry name" value="Methylated DNA-protein cysteine methyltransferase, C-terminal domain"/>
    <property type="match status" value="1"/>
</dbReference>
<dbReference type="InterPro" id="IPR036388">
    <property type="entry name" value="WH-like_DNA-bd_sf"/>
</dbReference>
<sequence>MPETLRLLTDRFDTPIGEMIIVADHDGNLRAVEWTDHEERLQRSLRLHYGRNGFKLEPAKNPSGLSDVMKRYFAGELAAINALPVQTAGTPFQREVWRALRQIPHGTTVSYGKLAAQIGRPNAVRAVGLANGSNPIGVVVPCHRVIGSNGSLTGYGGGLERKRWLLNHEDANPQHKKQTASLPLQLT</sequence>
<comment type="subcellular location">
    <subcellularLocation>
        <location evidence="8">Cytoplasm</location>
    </subcellularLocation>
</comment>
<dbReference type="InterPro" id="IPR008332">
    <property type="entry name" value="MethylG_MeTrfase_N"/>
</dbReference>
<feature type="domain" description="Methylated-DNA-[protein]-cysteine S-methyltransferase DNA binding" evidence="9">
    <location>
        <begin position="91"/>
        <end position="170"/>
    </location>
</feature>
<organism evidence="11 12">
    <name type="scientific">Tunturiibacter lichenicola</name>
    <dbReference type="NCBI Taxonomy" id="2051959"/>
    <lineage>
        <taxon>Bacteria</taxon>
        <taxon>Pseudomonadati</taxon>
        <taxon>Acidobacteriota</taxon>
        <taxon>Terriglobia</taxon>
        <taxon>Terriglobales</taxon>
        <taxon>Acidobacteriaceae</taxon>
        <taxon>Tunturiibacter</taxon>
    </lineage>
</organism>
<keyword evidence="2 8" id="KW-0963">Cytoplasm</keyword>